<feature type="domain" description="AbiEi antitoxin N-terminal" evidence="1">
    <location>
        <begin position="28"/>
        <end position="66"/>
    </location>
</feature>
<evidence type="ECO:0000313" key="3">
    <source>
        <dbReference type="Proteomes" id="UP000601223"/>
    </source>
</evidence>
<dbReference type="Gene3D" id="3.40.960.10">
    <property type="entry name" value="VSR Endonuclease"/>
    <property type="match status" value="1"/>
</dbReference>
<dbReference type="AlphaFoldDB" id="A0A8J3JJK9"/>
<dbReference type="Proteomes" id="UP000601223">
    <property type="component" value="Unassembled WGS sequence"/>
</dbReference>
<sequence length="339" mass="37865">MSRDEPAVTLPHMTSDAAAVLDETAYTQRRLVTRAQVLQAGYSDMLIYRRIREGRWQRVLTGVYCLDGGTLTDEQRRVAAALYAGPDAQITGPSALAWYGFRTLPASDEIHLSVPHETRCRSNGFAVVKRATAMDRQARHTELYRVVSPARAVVDTCRELRELRRVRAVVAEAVQRFRVTPHVLDEEVRRAARSRTAVVRRALDEIAGGARSAPEAQTRAVLEASSLLAGRMLWNPQLALPDGTRLPTPDGYLPDVALAIEVDSREFHLSPEDWARSLERHNILGRHGVQVLHFTPSFVECQPDEVRRIVEQAARLREGVAADVRVTSDGASPLSRERR</sequence>
<comment type="caution">
    <text evidence="2">The sequence shown here is derived from an EMBL/GenBank/DDBJ whole genome shotgun (WGS) entry which is preliminary data.</text>
</comment>
<name>A0A8J3JJK9_9ACTN</name>
<evidence type="ECO:0000313" key="2">
    <source>
        <dbReference type="EMBL" id="GIF83759.1"/>
    </source>
</evidence>
<protein>
    <recommendedName>
        <fullName evidence="1">AbiEi antitoxin N-terminal domain-containing protein</fullName>
    </recommendedName>
</protein>
<organism evidence="2 3">
    <name type="scientific">Catellatospora bangladeshensis</name>
    <dbReference type="NCBI Taxonomy" id="310355"/>
    <lineage>
        <taxon>Bacteria</taxon>
        <taxon>Bacillati</taxon>
        <taxon>Actinomycetota</taxon>
        <taxon>Actinomycetes</taxon>
        <taxon>Micromonosporales</taxon>
        <taxon>Micromonosporaceae</taxon>
        <taxon>Catellatospora</taxon>
    </lineage>
</organism>
<dbReference type="EMBL" id="BONF01000031">
    <property type="protein sequence ID" value="GIF83759.1"/>
    <property type="molecule type" value="Genomic_DNA"/>
</dbReference>
<dbReference type="Pfam" id="PF13338">
    <property type="entry name" value="AbiEi_4"/>
    <property type="match status" value="1"/>
</dbReference>
<dbReference type="InterPro" id="IPR025159">
    <property type="entry name" value="AbiEi_N"/>
</dbReference>
<gene>
    <name evidence="2" type="ORF">Cba03nite_51080</name>
</gene>
<reference evidence="2 3" key="1">
    <citation type="submission" date="2021-01" db="EMBL/GenBank/DDBJ databases">
        <title>Whole genome shotgun sequence of Catellatospora bangladeshensis NBRC 107357.</title>
        <authorList>
            <person name="Komaki H."/>
            <person name="Tamura T."/>
        </authorList>
    </citation>
    <scope>NUCLEOTIDE SEQUENCE [LARGE SCALE GENOMIC DNA]</scope>
    <source>
        <strain evidence="2 3">NBRC 107357</strain>
    </source>
</reference>
<proteinExistence type="predicted"/>
<keyword evidence="3" id="KW-1185">Reference proteome</keyword>
<accession>A0A8J3JJK9</accession>
<evidence type="ECO:0000259" key="1">
    <source>
        <dbReference type="Pfam" id="PF13338"/>
    </source>
</evidence>